<evidence type="ECO:0000313" key="8">
    <source>
        <dbReference type="Proteomes" id="UP000623687"/>
    </source>
</evidence>
<evidence type="ECO:0000256" key="2">
    <source>
        <dbReference type="PIRSR" id="PIRSR601310-3"/>
    </source>
</evidence>
<evidence type="ECO:0000256" key="1">
    <source>
        <dbReference type="PIRSR" id="PIRSR601310-1"/>
    </source>
</evidence>
<keyword evidence="5" id="KW-0472">Membrane</keyword>
<dbReference type="EMBL" id="JACETU010000008">
    <property type="protein sequence ID" value="KAF7422306.1"/>
    <property type="molecule type" value="Genomic_DNA"/>
</dbReference>
<dbReference type="SUPFAM" id="SSF54197">
    <property type="entry name" value="HIT-like"/>
    <property type="match status" value="1"/>
</dbReference>
<dbReference type="GO" id="GO:0003824">
    <property type="term" value="F:catalytic activity"/>
    <property type="evidence" value="ECO:0007669"/>
    <property type="project" value="InterPro"/>
</dbReference>
<dbReference type="RefSeq" id="XP_036627338.1">
    <property type="nucleotide sequence ID" value="XM_036779955.1"/>
</dbReference>
<organism evidence="7 8">
    <name type="scientific">Pleurotus ostreatus</name>
    <name type="common">Oyster mushroom</name>
    <name type="synonym">White-rot fungus</name>
    <dbReference type="NCBI Taxonomy" id="5322"/>
    <lineage>
        <taxon>Eukaryota</taxon>
        <taxon>Fungi</taxon>
        <taxon>Dikarya</taxon>
        <taxon>Basidiomycota</taxon>
        <taxon>Agaricomycotina</taxon>
        <taxon>Agaricomycetes</taxon>
        <taxon>Agaricomycetidae</taxon>
        <taxon>Agaricales</taxon>
        <taxon>Pleurotineae</taxon>
        <taxon>Pleurotaceae</taxon>
        <taxon>Pleurotus</taxon>
    </lineage>
</organism>
<protein>
    <recommendedName>
        <fullName evidence="6">HIT domain-containing protein</fullName>
    </recommendedName>
</protein>
<feature type="short sequence motif" description="Histidine triad motif" evidence="2 3">
    <location>
        <begin position="542"/>
        <end position="546"/>
    </location>
</feature>
<dbReference type="InterPro" id="IPR019808">
    <property type="entry name" value="Histidine_triad_CS"/>
</dbReference>
<feature type="transmembrane region" description="Helical" evidence="5">
    <location>
        <begin position="320"/>
        <end position="340"/>
    </location>
</feature>
<dbReference type="Gene3D" id="3.30.428.10">
    <property type="entry name" value="HIT-like"/>
    <property type="match status" value="1"/>
</dbReference>
<reference evidence="7" key="1">
    <citation type="submission" date="2019-07" db="EMBL/GenBank/DDBJ databases">
        <authorList>
            <person name="Palmer J.M."/>
        </authorList>
    </citation>
    <scope>NUCLEOTIDE SEQUENCE</scope>
    <source>
        <strain evidence="7">PC9</strain>
    </source>
</reference>
<dbReference type="CDD" id="cd01277">
    <property type="entry name" value="HINT_subgroup"/>
    <property type="match status" value="1"/>
</dbReference>
<accession>A0A8H7DM05</accession>
<dbReference type="Proteomes" id="UP000623687">
    <property type="component" value="Unassembled WGS sequence"/>
</dbReference>
<keyword evidence="8" id="KW-1185">Reference proteome</keyword>
<name>A0A8H7DM05_PLEOS</name>
<dbReference type="GO" id="GO:0009117">
    <property type="term" value="P:nucleotide metabolic process"/>
    <property type="evidence" value="ECO:0007669"/>
    <property type="project" value="TreeGrafter"/>
</dbReference>
<dbReference type="PROSITE" id="PS00892">
    <property type="entry name" value="HIT_1"/>
    <property type="match status" value="1"/>
</dbReference>
<evidence type="ECO:0000259" key="6">
    <source>
        <dbReference type="PROSITE" id="PS51084"/>
    </source>
</evidence>
<gene>
    <name evidence="7" type="ORF">PC9H_010462</name>
</gene>
<proteinExistence type="predicted"/>
<feature type="active site" description="Tele-AMP-histidine intermediate" evidence="1">
    <location>
        <position position="544"/>
    </location>
</feature>
<dbReference type="AlphaFoldDB" id="A0A8H7DM05"/>
<dbReference type="InterPro" id="IPR011146">
    <property type="entry name" value="HIT-like"/>
</dbReference>
<dbReference type="InterPro" id="IPR036265">
    <property type="entry name" value="HIT-like_sf"/>
</dbReference>
<dbReference type="GeneID" id="59380280"/>
<dbReference type="OrthoDB" id="2576082at2759"/>
<dbReference type="Pfam" id="PF01230">
    <property type="entry name" value="HIT"/>
    <property type="match status" value="1"/>
</dbReference>
<evidence type="ECO:0000313" key="7">
    <source>
        <dbReference type="EMBL" id="KAF7422306.1"/>
    </source>
</evidence>
<dbReference type="PANTHER" id="PTHR46648">
    <property type="entry name" value="HIT FAMILY PROTEIN 1"/>
    <property type="match status" value="1"/>
</dbReference>
<dbReference type="PROSITE" id="PS51084">
    <property type="entry name" value="HIT_2"/>
    <property type="match status" value="1"/>
</dbReference>
<dbReference type="Gene3D" id="2.60.120.260">
    <property type="entry name" value="Galactose-binding domain-like"/>
    <property type="match status" value="2"/>
</dbReference>
<evidence type="ECO:0000256" key="4">
    <source>
        <dbReference type="SAM" id="MobiDB-lite"/>
    </source>
</evidence>
<sequence length="582" mass="64100">MSLIANISSSMQLSSYQIGLEIDDNSPLIRYNPPDAWQQVNNASDPLTSRYYGETFTRALSFGAEAVFSFNGTGVSIFGGRKSGYGAFGVLLDGVPYEGSASTQGNDEAAVLLFSKNDLENTNHTVKVIANGPKPFDIDKIAWITELNPQHGRAPVETTTVDDSDPAFQWMPPSAWNTQPEGLQHFRQTTGHSTSQVGASVSYTFAGITYPLREMISVYGTVGPRNAPYIVQLDDKSLLFYNATRTFYTPQTLLFFADNLGSGNHTLTLSSAQGLSTGMVLEIDYAEVTQFVTKTSIVRTSAVPSPTQPIAGISDHMNTVIIISTIFGTIVISILLWTVYRLWRRNKDEYDRVEEEIKIDNQFDWAQPSNNTSADGTRNNAGKGRRSWFQRLSRLPRSNASRETLLPRTGGRAGAQLTSAQRQSLRQLKLAGLFRPAFKRTIMSGVAKTMASCIFCKIIKGEIPSFKLLETETTFAFLDIGPLAKGHALVIPKYHAEKLHELPDESLVDLLPIAKKIAIAVGSENYNILQNNGKLAHQEVGHVHVHVIPKPSNEEGLGINWPAQQMAKEELQSLLEELKGKL</sequence>
<keyword evidence="5" id="KW-1133">Transmembrane helix</keyword>
<dbReference type="InterPro" id="IPR001310">
    <property type="entry name" value="Histidine_triad_HIT"/>
</dbReference>
<dbReference type="PRINTS" id="PR00332">
    <property type="entry name" value="HISTRIAD"/>
</dbReference>
<keyword evidence="5" id="KW-0812">Transmembrane</keyword>
<dbReference type="InterPro" id="IPR039384">
    <property type="entry name" value="HINT"/>
</dbReference>
<feature type="domain" description="HIT" evidence="6">
    <location>
        <begin position="454"/>
        <end position="557"/>
    </location>
</feature>
<dbReference type="VEuPathDB" id="FungiDB:PC9H_010462"/>
<dbReference type="PANTHER" id="PTHR46648:SF1">
    <property type="entry name" value="ADENOSINE 5'-MONOPHOSPHORAMIDASE HNT1"/>
    <property type="match status" value="1"/>
</dbReference>
<evidence type="ECO:0000256" key="3">
    <source>
        <dbReference type="PROSITE-ProRule" id="PRU00464"/>
    </source>
</evidence>
<comment type="caution">
    <text evidence="7">The sequence shown here is derived from an EMBL/GenBank/DDBJ whole genome shotgun (WGS) entry which is preliminary data.</text>
</comment>
<feature type="region of interest" description="Disordered" evidence="4">
    <location>
        <begin position="400"/>
        <end position="420"/>
    </location>
</feature>
<evidence type="ECO:0000256" key="5">
    <source>
        <dbReference type="SAM" id="Phobius"/>
    </source>
</evidence>